<gene>
    <name evidence="3" type="ORF">RV15_GL003506</name>
</gene>
<dbReference type="Pfam" id="PF03413">
    <property type="entry name" value="PepSY"/>
    <property type="match status" value="2"/>
</dbReference>
<dbReference type="InterPro" id="IPR025711">
    <property type="entry name" value="PepSY"/>
</dbReference>
<name>A0AA91GBK9_9ENTE</name>
<organism evidence="3 4">
    <name type="scientific">Enterococcus silesiacus</name>
    <dbReference type="NCBI Taxonomy" id="332949"/>
    <lineage>
        <taxon>Bacteria</taxon>
        <taxon>Bacillati</taxon>
        <taxon>Bacillota</taxon>
        <taxon>Bacilli</taxon>
        <taxon>Lactobacillales</taxon>
        <taxon>Enterococcaceae</taxon>
        <taxon>Enterococcus</taxon>
    </lineage>
</organism>
<dbReference type="EMBL" id="JXLC01000008">
    <property type="protein sequence ID" value="OJG92121.1"/>
    <property type="molecule type" value="Genomic_DNA"/>
</dbReference>
<sequence>MKGMNNMNKKMIITTVCLGVILAGCTSNNKSLESNEKSQAGSETLSQSTTNESSIKTTDKANLSEIKVTVEEAIKAYEEAYPNTAITSLDLDTSFGSYYYEIQGVDDSKEYEVKINAATAKLTKEREETLDREEQNGVEKENKALDLKGLKSLEEASKIAQESAGQGEAVEWSLDRELSITYWEVKVRSGNDEISIKIDAQTGEVIEKEIED</sequence>
<dbReference type="Gene3D" id="3.10.450.40">
    <property type="match status" value="2"/>
</dbReference>
<comment type="caution">
    <text evidence="3">The sequence shown here is derived from an EMBL/GenBank/DDBJ whole genome shotgun (WGS) entry which is preliminary data.</text>
</comment>
<dbReference type="AlphaFoldDB" id="A0AA91GBK9"/>
<feature type="compositionally biased region" description="Polar residues" evidence="1">
    <location>
        <begin position="39"/>
        <end position="56"/>
    </location>
</feature>
<evidence type="ECO:0000313" key="4">
    <source>
        <dbReference type="Proteomes" id="UP000183039"/>
    </source>
</evidence>
<evidence type="ECO:0000259" key="2">
    <source>
        <dbReference type="Pfam" id="PF03413"/>
    </source>
</evidence>
<protein>
    <recommendedName>
        <fullName evidence="2">PepSY domain-containing protein</fullName>
    </recommendedName>
</protein>
<feature type="domain" description="PepSY" evidence="2">
    <location>
        <begin position="67"/>
        <end position="125"/>
    </location>
</feature>
<feature type="region of interest" description="Disordered" evidence="1">
    <location>
        <begin position="31"/>
        <end position="58"/>
    </location>
</feature>
<accession>A0AA91GBK9</accession>
<proteinExistence type="predicted"/>
<dbReference type="PROSITE" id="PS51257">
    <property type="entry name" value="PROKAR_LIPOPROTEIN"/>
    <property type="match status" value="1"/>
</dbReference>
<feature type="domain" description="PepSY" evidence="2">
    <location>
        <begin position="152"/>
        <end position="209"/>
    </location>
</feature>
<reference evidence="3 4" key="1">
    <citation type="submission" date="2014-12" db="EMBL/GenBank/DDBJ databases">
        <title>Draft genome sequences of 29 type strains of Enterococci.</title>
        <authorList>
            <person name="Zhong Z."/>
            <person name="Sun Z."/>
            <person name="Liu W."/>
            <person name="Zhang W."/>
            <person name="Zhang H."/>
        </authorList>
    </citation>
    <scope>NUCLEOTIDE SEQUENCE [LARGE SCALE GENOMIC DNA]</scope>
    <source>
        <strain evidence="3 4">DSM 22801</strain>
    </source>
</reference>
<dbReference type="Proteomes" id="UP000183039">
    <property type="component" value="Unassembled WGS sequence"/>
</dbReference>
<evidence type="ECO:0000256" key="1">
    <source>
        <dbReference type="SAM" id="MobiDB-lite"/>
    </source>
</evidence>
<evidence type="ECO:0000313" key="3">
    <source>
        <dbReference type="EMBL" id="OJG92121.1"/>
    </source>
</evidence>